<evidence type="ECO:0000256" key="9">
    <source>
        <dbReference type="SAM" id="MobiDB-lite"/>
    </source>
</evidence>
<evidence type="ECO:0000256" key="1">
    <source>
        <dbReference type="ARBA" id="ARBA00022741"/>
    </source>
</evidence>
<evidence type="ECO:0000313" key="13">
    <source>
        <dbReference type="Proteomes" id="UP000653565"/>
    </source>
</evidence>
<reference evidence="12" key="2">
    <citation type="submission" date="2020-04" db="EMBL/GenBank/DDBJ databases">
        <authorList>
            <person name="Santos R.A.C."/>
            <person name="Steenwyk J.L."/>
            <person name="Rivero-Menendez O."/>
            <person name="Mead M.E."/>
            <person name="Silva L.P."/>
            <person name="Bastos R.W."/>
            <person name="Alastruey-Izquierdo A."/>
            <person name="Goldman G.H."/>
            <person name="Rokas A."/>
        </authorList>
    </citation>
    <scope>NUCLEOTIDE SEQUENCE</scope>
    <source>
        <strain evidence="12">CNM-CM6805</strain>
    </source>
</reference>
<keyword evidence="1 7" id="KW-0547">Nucleotide-binding</keyword>
<dbReference type="GO" id="GO:0016787">
    <property type="term" value="F:hydrolase activity"/>
    <property type="evidence" value="ECO:0007669"/>
    <property type="project" value="UniProtKB-KW"/>
</dbReference>
<dbReference type="Pfam" id="PF00271">
    <property type="entry name" value="Helicase_C"/>
    <property type="match status" value="1"/>
</dbReference>
<dbReference type="Proteomes" id="UP000653565">
    <property type="component" value="Unassembled WGS sequence"/>
</dbReference>
<dbReference type="EMBL" id="JAAAPX010000098">
    <property type="protein sequence ID" value="KAF4231853.1"/>
    <property type="molecule type" value="Genomic_DNA"/>
</dbReference>
<comment type="caution">
    <text evidence="12">The sequence shown here is derived from an EMBL/GenBank/DDBJ whole genome shotgun (WGS) entry which is preliminary data.</text>
</comment>
<comment type="catalytic activity">
    <reaction evidence="6 8">
        <text>ATP + H2O = ADP + phosphate + H(+)</text>
        <dbReference type="Rhea" id="RHEA:13065"/>
        <dbReference type="ChEBI" id="CHEBI:15377"/>
        <dbReference type="ChEBI" id="CHEBI:15378"/>
        <dbReference type="ChEBI" id="CHEBI:30616"/>
        <dbReference type="ChEBI" id="CHEBI:43474"/>
        <dbReference type="ChEBI" id="CHEBI:456216"/>
        <dbReference type="EC" id="3.6.4.13"/>
    </reaction>
</comment>
<feature type="region of interest" description="Disordered" evidence="9">
    <location>
        <begin position="592"/>
        <end position="664"/>
    </location>
</feature>
<keyword evidence="4 7" id="KW-0067">ATP-binding</keyword>
<accession>A0A8H4H0D4</accession>
<evidence type="ECO:0000259" key="10">
    <source>
        <dbReference type="PROSITE" id="PS51192"/>
    </source>
</evidence>
<comment type="similarity">
    <text evidence="7">Belongs to the DEAD box helicase family.</text>
</comment>
<name>A0A8H4H0D4_9EURO</name>
<dbReference type="SMART" id="SM00487">
    <property type="entry name" value="DEXDc"/>
    <property type="match status" value="1"/>
</dbReference>
<dbReference type="InterPro" id="IPR011545">
    <property type="entry name" value="DEAD/DEAH_box_helicase_dom"/>
</dbReference>
<keyword evidence="2 7" id="KW-0378">Hydrolase</keyword>
<evidence type="ECO:0000256" key="7">
    <source>
        <dbReference type="RuleBase" id="RU000492"/>
    </source>
</evidence>
<protein>
    <recommendedName>
        <fullName evidence="8">ATP-dependent RNA helicase</fullName>
        <ecNumber evidence="8">3.6.4.13</ecNumber>
    </recommendedName>
</protein>
<keyword evidence="3 7" id="KW-0347">Helicase</keyword>
<dbReference type="InterPro" id="IPR000629">
    <property type="entry name" value="RNA-helicase_DEAD-box_CS"/>
</dbReference>
<evidence type="ECO:0000256" key="3">
    <source>
        <dbReference type="ARBA" id="ARBA00022806"/>
    </source>
</evidence>
<dbReference type="InterPro" id="IPR001650">
    <property type="entry name" value="Helicase_C-like"/>
</dbReference>
<dbReference type="CDD" id="cd17964">
    <property type="entry name" value="DEADc_MSS116"/>
    <property type="match status" value="1"/>
</dbReference>
<dbReference type="Gene3D" id="3.40.50.300">
    <property type="entry name" value="P-loop containing nucleotide triphosphate hydrolases"/>
    <property type="match status" value="2"/>
</dbReference>
<dbReference type="GO" id="GO:0005524">
    <property type="term" value="F:ATP binding"/>
    <property type="evidence" value="ECO:0007669"/>
    <property type="project" value="UniProtKB-UniRule"/>
</dbReference>
<evidence type="ECO:0000256" key="2">
    <source>
        <dbReference type="ARBA" id="ARBA00022801"/>
    </source>
</evidence>
<comment type="domain">
    <text evidence="8">The Q motif is unique to and characteristic of the DEAD box family of RNA helicases and controls ATP binding and hydrolysis.</text>
</comment>
<evidence type="ECO:0000256" key="5">
    <source>
        <dbReference type="ARBA" id="ARBA00022884"/>
    </source>
</evidence>
<dbReference type="GO" id="GO:0003723">
    <property type="term" value="F:RNA binding"/>
    <property type="evidence" value="ECO:0007669"/>
    <property type="project" value="UniProtKB-UniRule"/>
</dbReference>
<sequence length="664" mass="75029">MMLGAVRRYGVVHALRASVPRAICRPSNSQLLRCQTSPVTAFPQSVRLLHKSSPFFSSASAQAQAQPDDFQTAPPQEPLREFTDLAEQGLVDPTIIRAIVKDMKIKTMTDVQSQTLREILQGDDVLAQAKTGTGKTLAFLTPVFQNIMKDPSLKGLNRRRSQTSSSDIRAIIISPTRELAEQIAVEARRLAAHSGVIVQTAVGGTQKHEGLRRIQREGCHVLIGTPGRLKDVLSDSYNGVTAPNLSTLVLDEADRLLDDGFSEDIIQIQRLLPDPMKVDRQTLMFSATVPREVMRMVRKTMKPNFKFVKTVRDDEVPTHLTVPQKYVVLRGYENAMPALLEFVTKYVEGEKENPNQRPFKAIVYFNSTVQTNLVYETFRNIVEQRHHPLRRVRVYEIHSQLTQARRTRSSDFFRAAKSAILFSSDVTARGMDFPDVTHVIQVSIPRDRATYIHRLGRTARANKTGEGWVLTHRGELPEFDKQLEGIPLNVDKQTFTTATVDMSKPELDPESSATRFIKVVKDAVQEVPEELKRRAYMAQIGPLRGYFARKRDLIQAINDCVVHGYGLPEPPQMSPTVARNLGLDRVPGVRVADYRGSSDDMSTGRDYRGRGGDRDNNASNSRRGRGFNSDRREFKSDRRESRFGNRRNADDFSRGRRRADRDDY</sequence>
<dbReference type="Pfam" id="PF00270">
    <property type="entry name" value="DEAD"/>
    <property type="match status" value="1"/>
</dbReference>
<dbReference type="SUPFAM" id="SSF52540">
    <property type="entry name" value="P-loop containing nucleoside triphosphate hydrolases"/>
    <property type="match status" value="2"/>
</dbReference>
<dbReference type="InterPro" id="IPR014001">
    <property type="entry name" value="Helicase_ATP-bd"/>
</dbReference>
<dbReference type="PROSITE" id="PS51194">
    <property type="entry name" value="HELICASE_CTER"/>
    <property type="match status" value="1"/>
</dbReference>
<gene>
    <name evidence="12" type="ORF">CNMCM6805_010268</name>
</gene>
<organism evidence="12 13">
    <name type="scientific">Aspergillus fumigatiaffinis</name>
    <dbReference type="NCBI Taxonomy" id="340414"/>
    <lineage>
        <taxon>Eukaryota</taxon>
        <taxon>Fungi</taxon>
        <taxon>Dikarya</taxon>
        <taxon>Ascomycota</taxon>
        <taxon>Pezizomycotina</taxon>
        <taxon>Eurotiomycetes</taxon>
        <taxon>Eurotiomycetidae</taxon>
        <taxon>Eurotiales</taxon>
        <taxon>Aspergillaceae</taxon>
        <taxon>Aspergillus</taxon>
        <taxon>Aspergillus subgen. Fumigati</taxon>
    </lineage>
</organism>
<evidence type="ECO:0000256" key="4">
    <source>
        <dbReference type="ARBA" id="ARBA00022840"/>
    </source>
</evidence>
<dbReference type="CDD" id="cd18787">
    <property type="entry name" value="SF2_C_DEAD"/>
    <property type="match status" value="1"/>
</dbReference>
<dbReference type="PROSITE" id="PS00039">
    <property type="entry name" value="DEAD_ATP_HELICASE"/>
    <property type="match status" value="1"/>
</dbReference>
<dbReference type="SMART" id="SM00490">
    <property type="entry name" value="HELICc"/>
    <property type="match status" value="1"/>
</dbReference>
<feature type="domain" description="Helicase C-terminal" evidence="11">
    <location>
        <begin position="341"/>
        <end position="503"/>
    </location>
</feature>
<dbReference type="PANTHER" id="PTHR24031">
    <property type="entry name" value="RNA HELICASE"/>
    <property type="match status" value="1"/>
</dbReference>
<comment type="function">
    <text evidence="8">RNA helicase.</text>
</comment>
<evidence type="ECO:0000259" key="11">
    <source>
        <dbReference type="PROSITE" id="PS51194"/>
    </source>
</evidence>
<feature type="domain" description="Helicase ATP-binding" evidence="10">
    <location>
        <begin position="116"/>
        <end position="307"/>
    </location>
</feature>
<keyword evidence="13" id="KW-1185">Reference proteome</keyword>
<dbReference type="PROSITE" id="PS51192">
    <property type="entry name" value="HELICASE_ATP_BIND_1"/>
    <property type="match status" value="1"/>
</dbReference>
<evidence type="ECO:0000256" key="6">
    <source>
        <dbReference type="ARBA" id="ARBA00047984"/>
    </source>
</evidence>
<evidence type="ECO:0000256" key="8">
    <source>
        <dbReference type="RuleBase" id="RU365068"/>
    </source>
</evidence>
<feature type="compositionally biased region" description="Basic and acidic residues" evidence="9">
    <location>
        <begin position="592"/>
        <end position="616"/>
    </location>
</feature>
<reference evidence="12" key="1">
    <citation type="journal article" date="2020" name="bioRxiv">
        <title>Genomic and phenotypic heterogeneity of clinical isolates of the human pathogens Aspergillus fumigatus, Aspergillus lentulus and Aspergillus fumigatiaffinis.</title>
        <authorList>
            <person name="dos Santos R.A.C."/>
            <person name="Steenwyk J.L."/>
            <person name="Rivero-Menendez O."/>
            <person name="Mead M.E."/>
            <person name="Silva L.P."/>
            <person name="Bastos R.W."/>
            <person name="Alastruey-Izquierdo A."/>
            <person name="Goldman G.H."/>
            <person name="Rokas A."/>
        </authorList>
    </citation>
    <scope>NUCLEOTIDE SEQUENCE</scope>
    <source>
        <strain evidence="12">CNM-CM6805</strain>
    </source>
</reference>
<dbReference type="AlphaFoldDB" id="A0A8H4H0D4"/>
<dbReference type="GO" id="GO:0003724">
    <property type="term" value="F:RNA helicase activity"/>
    <property type="evidence" value="ECO:0007669"/>
    <property type="project" value="UniProtKB-EC"/>
</dbReference>
<dbReference type="InterPro" id="IPR027417">
    <property type="entry name" value="P-loop_NTPase"/>
</dbReference>
<feature type="compositionally biased region" description="Basic and acidic residues" evidence="9">
    <location>
        <begin position="628"/>
        <end position="664"/>
    </location>
</feature>
<dbReference type="EC" id="3.6.4.13" evidence="8"/>
<keyword evidence="5 8" id="KW-0694">RNA-binding</keyword>
<proteinExistence type="inferred from homology"/>
<evidence type="ECO:0000313" key="12">
    <source>
        <dbReference type="EMBL" id="KAF4231853.1"/>
    </source>
</evidence>